<evidence type="ECO:0000313" key="2">
    <source>
        <dbReference type="Proteomes" id="UP001592582"/>
    </source>
</evidence>
<protein>
    <submittedName>
        <fullName evidence="1">ATP-binding domain-containing protein</fullName>
    </submittedName>
</protein>
<dbReference type="GO" id="GO:0005524">
    <property type="term" value="F:ATP binding"/>
    <property type="evidence" value="ECO:0007669"/>
    <property type="project" value="UniProtKB-KW"/>
</dbReference>
<keyword evidence="1" id="KW-0547">Nucleotide-binding</keyword>
<comment type="caution">
    <text evidence="1">The sequence shown here is derived from an EMBL/GenBank/DDBJ whole genome shotgun (WGS) entry which is preliminary data.</text>
</comment>
<proteinExistence type="predicted"/>
<dbReference type="Proteomes" id="UP001592582">
    <property type="component" value="Unassembled WGS sequence"/>
</dbReference>
<organism evidence="1 2">
    <name type="scientific">Streptacidiphilus alkalitolerans</name>
    <dbReference type="NCBI Taxonomy" id="3342712"/>
    <lineage>
        <taxon>Bacteria</taxon>
        <taxon>Bacillati</taxon>
        <taxon>Actinomycetota</taxon>
        <taxon>Actinomycetes</taxon>
        <taxon>Kitasatosporales</taxon>
        <taxon>Streptomycetaceae</taxon>
        <taxon>Streptacidiphilus</taxon>
    </lineage>
</organism>
<dbReference type="InterPro" id="IPR027417">
    <property type="entry name" value="P-loop_NTPase"/>
</dbReference>
<evidence type="ECO:0000313" key="1">
    <source>
        <dbReference type="EMBL" id="MFC1412663.1"/>
    </source>
</evidence>
<keyword evidence="1" id="KW-0067">ATP-binding</keyword>
<dbReference type="CDD" id="cd18809">
    <property type="entry name" value="SF1_C_RecD"/>
    <property type="match status" value="1"/>
</dbReference>
<dbReference type="Gene3D" id="3.40.50.300">
    <property type="entry name" value="P-loop containing nucleotide triphosphate hydrolases"/>
    <property type="match status" value="2"/>
</dbReference>
<gene>
    <name evidence="1" type="ORF">ACEZDG_25675</name>
</gene>
<dbReference type="Gene3D" id="2.30.30.940">
    <property type="match status" value="1"/>
</dbReference>
<dbReference type="Pfam" id="PF13538">
    <property type="entry name" value="UvrD_C_2"/>
    <property type="match status" value="1"/>
</dbReference>
<dbReference type="InterPro" id="IPR029493">
    <property type="entry name" value="RecD2-like_HHH"/>
</dbReference>
<reference evidence="1 2" key="1">
    <citation type="submission" date="2024-09" db="EMBL/GenBank/DDBJ databases">
        <authorList>
            <person name="Lee S.D."/>
        </authorList>
    </citation>
    <scope>NUCLEOTIDE SEQUENCE [LARGE SCALE GENOMIC DNA]</scope>
    <source>
        <strain evidence="1 2">N1-1</strain>
    </source>
</reference>
<dbReference type="InterPro" id="IPR027785">
    <property type="entry name" value="UvrD-like_helicase_C"/>
</dbReference>
<keyword evidence="2" id="KW-1185">Reference proteome</keyword>
<accession>A0ABV6VGA5</accession>
<name>A0ABV6VGA5_9ACTN</name>
<sequence>MSVEPTPTTDTHAQAAGPEAPTDAQTAAPAAAEAAPVAAAPPTAAELAQAMRAIDGGTGTIVTRRRPAPPVADPDPDDADSNDAAPDGAQPDAAAADDGAEPAPAAAAPPTSEQPAADAGAATADARPVPTPRPAPASAPGGPSSAEPSADALRATAEVLAAGGAPAELVAATVATLGEGAPALLREDPWAVLGVPGVRPEHADGFARGLLGAACGPDDPRRAQALAVWLLSRAALRGHTAVELGDISTGLEKQGVTDPTGAIALMLGEGGDGSVMGFQEELQEPGAHRAASEDDDDAEPQVRVLLALDRLALAEDSLADGLVRLISTFEGDPAPAPAPDASEADTESESDTEAASEAASDDGAPVLDWAAAADAAPSPSAAALIRAVAGAGLVLHTGGEAARAEPVALVRAARGLGLRAWVAAATADGRRRLADQHAVTLAGLLAGAEGPGRSSDGTLALDLLVVCDSPALDVDAAATLVESVADGARLVLSGDPAELWSAGPGRVFADVLAAKACPVVASRTPDFGPIGELASGVGVGELLPVEAPDKEVVIVTAKDGPEAVHRALQLVGDSIPRALGIPAEQVRVLTPGHGGPAGTRALNAALKQRFNPGPGTFGGFDAGDAVVHSPVPGTARPGTVRAGGPQGLLLDCEGEEVRVPREQVGTVRHGWALTAHQAVGRRWPGVVVLLAPDAASELTRQWVYTAFSRAERHLSVVHAVGPALVQAVAAVPAQGRTTRLRGALVEQTADLRD</sequence>
<dbReference type="Pfam" id="PF14490">
    <property type="entry name" value="HHH_RecD2"/>
    <property type="match status" value="1"/>
</dbReference>
<dbReference type="EMBL" id="JBHEZX010000012">
    <property type="protein sequence ID" value="MFC1412663.1"/>
    <property type="molecule type" value="Genomic_DNA"/>
</dbReference>
<dbReference type="SUPFAM" id="SSF52540">
    <property type="entry name" value="P-loop containing nucleoside triphosphate hydrolases"/>
    <property type="match status" value="1"/>
</dbReference>